<evidence type="ECO:0000259" key="1">
    <source>
        <dbReference type="Pfam" id="PF14529"/>
    </source>
</evidence>
<organism evidence="2">
    <name type="scientific">Ixodes ricinus</name>
    <name type="common">Common tick</name>
    <name type="synonym">Acarus ricinus</name>
    <dbReference type="NCBI Taxonomy" id="34613"/>
    <lineage>
        <taxon>Eukaryota</taxon>
        <taxon>Metazoa</taxon>
        <taxon>Ecdysozoa</taxon>
        <taxon>Arthropoda</taxon>
        <taxon>Chelicerata</taxon>
        <taxon>Arachnida</taxon>
        <taxon>Acari</taxon>
        <taxon>Parasitiformes</taxon>
        <taxon>Ixodida</taxon>
        <taxon>Ixodoidea</taxon>
        <taxon>Ixodidae</taxon>
        <taxon>Ixodinae</taxon>
        <taxon>Ixodes</taxon>
    </lineage>
</organism>
<dbReference type="PANTHER" id="PTHR33395:SF22">
    <property type="entry name" value="REVERSE TRANSCRIPTASE DOMAIN-CONTAINING PROTEIN"/>
    <property type="match status" value="1"/>
</dbReference>
<dbReference type="GO" id="GO:0031012">
    <property type="term" value="C:extracellular matrix"/>
    <property type="evidence" value="ECO:0007669"/>
    <property type="project" value="TreeGrafter"/>
</dbReference>
<feature type="domain" description="Endonuclease/exonuclease/phosphatase" evidence="1">
    <location>
        <begin position="21"/>
        <end position="134"/>
    </location>
</feature>
<dbReference type="GO" id="GO:0003824">
    <property type="term" value="F:catalytic activity"/>
    <property type="evidence" value="ECO:0007669"/>
    <property type="project" value="InterPro"/>
</dbReference>
<dbReference type="GO" id="GO:0007508">
    <property type="term" value="P:larval heart development"/>
    <property type="evidence" value="ECO:0007669"/>
    <property type="project" value="TreeGrafter"/>
</dbReference>
<evidence type="ECO:0000313" key="2">
    <source>
        <dbReference type="EMBL" id="JAR87967.1"/>
    </source>
</evidence>
<sequence>EVQGNESVFFKVKINCESIIVGAFYRPPNSSIEILEQLYDFLGENVTDGSRVVIAGDFNLPGIQWDTLLPGPVQVRDCEMLLEMAFNFNLDQVVTEITRNGSTGGSVLDLIFLSNNFGTYTVTLHEGMSDHKIVRLETELGKRKHCERLEPKFVPDFSKADDVTILDYLEMAFDNFECCTPVNELWECFKSCVKYCISNYIPYKQIIEKRNNPWVTREILQLQRKLKRKRRKRPVNVADVSALSSELKERTQVSKTNFFCIKMTSFMKNAPRRFWSYLSPSKPMISQLTIKDEMVVNNYDIATEFNQFFHSVFQCSVSDAGVTLGDRPVLNESVTMEEISISQEGVFALLLELDEKKSGGPDNIPHTFLKRYA</sequence>
<reference evidence="2" key="1">
    <citation type="journal article" date="2018" name="PLoS Negl. Trop. Dis.">
        <title>Sialome diversity of ticks revealed by RNAseq of single tick salivary glands.</title>
        <authorList>
            <person name="Perner J."/>
            <person name="Kropackova S."/>
            <person name="Kopacek P."/>
            <person name="Ribeiro J.M."/>
        </authorList>
    </citation>
    <scope>NUCLEOTIDE SEQUENCE</scope>
    <source>
        <strain evidence="2">Siblings of single egg batch collected in Ceske Budejovice</strain>
        <tissue evidence="2">Salivary glands</tissue>
    </source>
</reference>
<proteinExistence type="predicted"/>
<dbReference type="GO" id="GO:0061343">
    <property type="term" value="P:cell adhesion involved in heart morphogenesis"/>
    <property type="evidence" value="ECO:0007669"/>
    <property type="project" value="TreeGrafter"/>
</dbReference>
<dbReference type="EMBL" id="GEGO01007437">
    <property type="protein sequence ID" value="JAR87967.1"/>
    <property type="molecule type" value="Transcribed_RNA"/>
</dbReference>
<dbReference type="Pfam" id="PF14529">
    <property type="entry name" value="Exo_endo_phos_2"/>
    <property type="match status" value="1"/>
</dbReference>
<feature type="non-terminal residue" evidence="2">
    <location>
        <position position="373"/>
    </location>
</feature>
<name>A0A147BB26_IXORI</name>
<dbReference type="InterPro" id="IPR036691">
    <property type="entry name" value="Endo/exonu/phosph_ase_sf"/>
</dbReference>
<accession>A0A147BB26</accession>
<feature type="non-terminal residue" evidence="2">
    <location>
        <position position="1"/>
    </location>
</feature>
<dbReference type="Gene3D" id="3.60.10.10">
    <property type="entry name" value="Endonuclease/exonuclease/phosphatase"/>
    <property type="match status" value="1"/>
</dbReference>
<dbReference type="InterPro" id="IPR005135">
    <property type="entry name" value="Endo/exonuclease/phosphatase"/>
</dbReference>
<dbReference type="AlphaFoldDB" id="A0A147BB26"/>
<protein>
    <submittedName>
        <fullName evidence="2">Putative tick transposon</fullName>
    </submittedName>
</protein>
<dbReference type="SUPFAM" id="SSF56219">
    <property type="entry name" value="DNase I-like"/>
    <property type="match status" value="1"/>
</dbReference>
<dbReference type="PANTHER" id="PTHR33395">
    <property type="entry name" value="TRANSCRIPTASE, PUTATIVE-RELATED-RELATED"/>
    <property type="match status" value="1"/>
</dbReference>